<evidence type="ECO:0000313" key="2">
    <source>
        <dbReference type="Proteomes" id="UP000473278"/>
    </source>
</evidence>
<dbReference type="RefSeq" id="WP_165140170.1">
    <property type="nucleotide sequence ID" value="NZ_JAALLT010000002.1"/>
</dbReference>
<dbReference type="Proteomes" id="UP000473278">
    <property type="component" value="Unassembled WGS sequence"/>
</dbReference>
<dbReference type="AlphaFoldDB" id="A0A6M1SLA8"/>
<reference evidence="1 2" key="1">
    <citation type="submission" date="2020-02" db="EMBL/GenBank/DDBJ databases">
        <title>Balneolaceae bacterium YR4-1, complete genome.</title>
        <authorList>
            <person name="Li Y."/>
            <person name="Wu S."/>
        </authorList>
    </citation>
    <scope>NUCLEOTIDE SEQUENCE [LARGE SCALE GENOMIC DNA]</scope>
    <source>
        <strain evidence="1 2">YR4-1</strain>
    </source>
</reference>
<name>A0A6M1SLA8_9BACT</name>
<keyword evidence="2" id="KW-1185">Reference proteome</keyword>
<proteinExistence type="predicted"/>
<sequence length="131" mass="15078">MAITFFFSGSTSDDFDQSEDRRNLLPPCPDSPNCVRFTTSYNEKPETVFNAAKSVIQDMGAVELKTLEEPLRLNAVFRVFIYKDDFIVLIEEEASASHLHIRSASRVGYSDLGVNRRRVKRFIRKLEKELK</sequence>
<protein>
    <submittedName>
        <fullName evidence="1">DUF1499 domain-containing protein</fullName>
    </submittedName>
</protein>
<gene>
    <name evidence="1" type="ORF">G3570_05680</name>
</gene>
<organism evidence="1 2">
    <name type="scientific">Halalkalibaculum roseum</name>
    <dbReference type="NCBI Taxonomy" id="2709311"/>
    <lineage>
        <taxon>Bacteria</taxon>
        <taxon>Pseudomonadati</taxon>
        <taxon>Balneolota</taxon>
        <taxon>Balneolia</taxon>
        <taxon>Balneolales</taxon>
        <taxon>Balneolaceae</taxon>
        <taxon>Halalkalibaculum</taxon>
    </lineage>
</organism>
<dbReference type="Pfam" id="PF07386">
    <property type="entry name" value="DUF1499"/>
    <property type="match status" value="1"/>
</dbReference>
<accession>A0A6M1SLA8</accession>
<dbReference type="EMBL" id="JAALLT010000002">
    <property type="protein sequence ID" value="NGP76111.1"/>
    <property type="molecule type" value="Genomic_DNA"/>
</dbReference>
<dbReference type="InterPro" id="IPR010865">
    <property type="entry name" value="DUF1499"/>
</dbReference>
<comment type="caution">
    <text evidence="1">The sequence shown here is derived from an EMBL/GenBank/DDBJ whole genome shotgun (WGS) entry which is preliminary data.</text>
</comment>
<evidence type="ECO:0000313" key="1">
    <source>
        <dbReference type="EMBL" id="NGP76111.1"/>
    </source>
</evidence>